<dbReference type="InterPro" id="IPR040811">
    <property type="entry name" value="SLATT_4"/>
</dbReference>
<dbReference type="Pfam" id="PF18186">
    <property type="entry name" value="SLATT_4"/>
    <property type="match status" value="1"/>
</dbReference>
<organism evidence="2 3">
    <name type="scientific">Hymenobacter yonginensis</name>
    <dbReference type="NCBI Taxonomy" id="748197"/>
    <lineage>
        <taxon>Bacteria</taxon>
        <taxon>Pseudomonadati</taxon>
        <taxon>Bacteroidota</taxon>
        <taxon>Cytophagia</taxon>
        <taxon>Cytophagales</taxon>
        <taxon>Hymenobacteraceae</taxon>
        <taxon>Hymenobacter</taxon>
    </lineage>
</organism>
<proteinExistence type="predicted"/>
<reference evidence="2 3" key="1">
    <citation type="journal article" date="2011" name="Int. J. Syst. Evol. Microbiol.">
        <title>Hymenobacter yonginensis sp. nov., isolated from a mesotrophic artificial lake.</title>
        <authorList>
            <person name="Joung Y."/>
            <person name="Cho S.H."/>
            <person name="Kim H."/>
            <person name="Kim S.B."/>
            <person name="Joh K."/>
        </authorList>
    </citation>
    <scope>NUCLEOTIDE SEQUENCE [LARGE SCALE GENOMIC DNA]</scope>
    <source>
        <strain evidence="2 3">KCTC 22745</strain>
    </source>
</reference>
<name>A0ABY7PU95_9BACT</name>
<evidence type="ECO:0000259" key="1">
    <source>
        <dbReference type="Pfam" id="PF18186"/>
    </source>
</evidence>
<feature type="domain" description="SMODS and SLOG-associating 2TM effector" evidence="1">
    <location>
        <begin position="13"/>
        <end position="177"/>
    </location>
</feature>
<dbReference type="Proteomes" id="UP001211872">
    <property type="component" value="Chromosome"/>
</dbReference>
<keyword evidence="3" id="KW-1185">Reference proteome</keyword>
<evidence type="ECO:0000313" key="3">
    <source>
        <dbReference type="Proteomes" id="UP001211872"/>
    </source>
</evidence>
<sequence>MEQNSPHNELEILESQLRENYGKIVYSHKTQEKCADILTSRNNKIKNSQIILSALVTTGLLVRVFKGHDWALIVSTILSALQFGLTSFLKEYNLGETIQKHATAALELLDIREKYLSLLTDVKAKIITPAEIVVKREELQDSLSKTYKGSPRTFSNAYSSAQKALQKNEELTFSDKEIDNFLPKPLRKT</sequence>
<protein>
    <submittedName>
        <fullName evidence="2">SLATT domain-containing protein</fullName>
    </submittedName>
</protein>
<dbReference type="NCBIfam" id="NF033632">
    <property type="entry name" value="SLATT_4"/>
    <property type="match status" value="1"/>
</dbReference>
<dbReference type="EMBL" id="CP115396">
    <property type="protein sequence ID" value="WBO86487.1"/>
    <property type="molecule type" value="Genomic_DNA"/>
</dbReference>
<accession>A0ABY7PU95</accession>
<gene>
    <name evidence="2" type="ORF">O9Z63_09535</name>
</gene>
<evidence type="ECO:0000313" key="2">
    <source>
        <dbReference type="EMBL" id="WBO86487.1"/>
    </source>
</evidence>
<dbReference type="RefSeq" id="WP_270129094.1">
    <property type="nucleotide sequence ID" value="NZ_CP115396.1"/>
</dbReference>